<keyword evidence="4" id="KW-0805">Transcription regulation</keyword>
<organism evidence="7 8">
    <name type="scientific">Cordylochernes scorpioides</name>
    <dbReference type="NCBI Taxonomy" id="51811"/>
    <lineage>
        <taxon>Eukaryota</taxon>
        <taxon>Metazoa</taxon>
        <taxon>Ecdysozoa</taxon>
        <taxon>Arthropoda</taxon>
        <taxon>Chelicerata</taxon>
        <taxon>Arachnida</taxon>
        <taxon>Pseudoscorpiones</taxon>
        <taxon>Cheliferoidea</taxon>
        <taxon>Chernetidae</taxon>
        <taxon>Cordylochernes</taxon>
    </lineage>
</organism>
<keyword evidence="3" id="KW-0408">Iron</keyword>
<evidence type="ECO:0000313" key="8">
    <source>
        <dbReference type="Proteomes" id="UP001235939"/>
    </source>
</evidence>
<accession>A0ABY6KLE4</accession>
<dbReference type="Gene3D" id="2.60.120.650">
    <property type="entry name" value="Cupin"/>
    <property type="match status" value="2"/>
</dbReference>
<dbReference type="InterPro" id="IPR050690">
    <property type="entry name" value="JHDM1_Histone_Demethylase"/>
</dbReference>
<dbReference type="PROSITE" id="PS51184">
    <property type="entry name" value="JMJC"/>
    <property type="match status" value="1"/>
</dbReference>
<evidence type="ECO:0000256" key="3">
    <source>
        <dbReference type="ARBA" id="ARBA00023004"/>
    </source>
</evidence>
<keyword evidence="8" id="KW-1185">Reference proteome</keyword>
<keyword evidence="2" id="KW-0560">Oxidoreductase</keyword>
<evidence type="ECO:0000259" key="6">
    <source>
        <dbReference type="PROSITE" id="PS51184"/>
    </source>
</evidence>
<evidence type="ECO:0000256" key="1">
    <source>
        <dbReference type="ARBA" id="ARBA00022723"/>
    </source>
</evidence>
<dbReference type="EMBL" id="CP092869">
    <property type="protein sequence ID" value="UYV69671.1"/>
    <property type="molecule type" value="Genomic_DNA"/>
</dbReference>
<keyword evidence="5" id="KW-0804">Transcription</keyword>
<dbReference type="Pfam" id="PF02373">
    <property type="entry name" value="JmjC"/>
    <property type="match status" value="1"/>
</dbReference>
<dbReference type="InterPro" id="IPR003347">
    <property type="entry name" value="JmjC_dom"/>
</dbReference>
<name>A0ABY6KLE4_9ARAC</name>
<keyword evidence="1" id="KW-0479">Metal-binding</keyword>
<dbReference type="SMART" id="SM00558">
    <property type="entry name" value="JmjC"/>
    <property type="match status" value="1"/>
</dbReference>
<protein>
    <submittedName>
        <fullName evidence="7">PHF2</fullName>
    </submittedName>
</protein>
<feature type="domain" description="JmjC" evidence="6">
    <location>
        <begin position="240"/>
        <end position="394"/>
    </location>
</feature>
<reference evidence="7 8" key="1">
    <citation type="submission" date="2022-01" db="EMBL/GenBank/DDBJ databases">
        <title>A chromosomal length assembly of Cordylochernes scorpioides.</title>
        <authorList>
            <person name="Zeh D."/>
            <person name="Zeh J."/>
        </authorList>
    </citation>
    <scope>NUCLEOTIDE SEQUENCE [LARGE SCALE GENOMIC DNA]</scope>
    <source>
        <strain evidence="7">IN4F17</strain>
        <tissue evidence="7">Whole Body</tissue>
    </source>
</reference>
<proteinExistence type="predicted"/>
<sequence>MEKCINVKEYDSIDIEKYHCPRCQKIFGKPIRKERKNYHRHDYSDPDAVGKNAFVIKTGTTTQWQANLAPKEMAVSDMRNRHHVQPLLTWSTNAAHPVSLDQEPLQDLSISSIGLICGCFQAVQTGTPVFIHELKSRCFSSAEEILVRLRAQLLTLPYLLQSGFDRPIMVENKSGLGMMLPPEDDGFSVLDVMKYLGEDFSFPVIDVTRQNDIRMTMREWVDYFLDPNRSKVYNVISLEFSNTRMGELVKPPDIVNKLCWVANYWPLNAANYTSQTRPNVSKYCLMSTKDSYTDFHIDFGGTSVWYHVLRGEKIFYLIEPTPANVALYERWMSSATQSETFFGDQVASCRKLVLGTGHTLFIPTGWIHAVLTTQDSLVFGGNFLSSLNIPLQLQ</sequence>
<dbReference type="SUPFAM" id="SSF51197">
    <property type="entry name" value="Clavaminate synthase-like"/>
    <property type="match status" value="1"/>
</dbReference>
<gene>
    <name evidence="7" type="ORF">LAZ67_7000169</name>
</gene>
<evidence type="ECO:0000256" key="5">
    <source>
        <dbReference type="ARBA" id="ARBA00023163"/>
    </source>
</evidence>
<evidence type="ECO:0000256" key="2">
    <source>
        <dbReference type="ARBA" id="ARBA00023002"/>
    </source>
</evidence>
<dbReference type="PANTHER" id="PTHR23123">
    <property type="entry name" value="PHD/F-BOX CONTAINING PROTEIN"/>
    <property type="match status" value="1"/>
</dbReference>
<evidence type="ECO:0000256" key="4">
    <source>
        <dbReference type="ARBA" id="ARBA00023015"/>
    </source>
</evidence>
<evidence type="ECO:0000313" key="7">
    <source>
        <dbReference type="EMBL" id="UYV69671.1"/>
    </source>
</evidence>
<dbReference type="Proteomes" id="UP001235939">
    <property type="component" value="Chromosome 07"/>
</dbReference>